<protein>
    <submittedName>
        <fullName evidence="2">Uncharacterized protein</fullName>
    </submittedName>
</protein>
<dbReference type="KEGG" id="age:AA314_00705"/>
<organism evidence="2 4">
    <name type="scientific">Archangium gephyra</name>
    <dbReference type="NCBI Taxonomy" id="48"/>
    <lineage>
        <taxon>Bacteria</taxon>
        <taxon>Pseudomonadati</taxon>
        <taxon>Myxococcota</taxon>
        <taxon>Myxococcia</taxon>
        <taxon>Myxococcales</taxon>
        <taxon>Cystobacterineae</taxon>
        <taxon>Archangiaceae</taxon>
        <taxon>Archangium</taxon>
    </lineage>
</organism>
<name>A0AAC8Q2G6_9BACT</name>
<sequence length="66" mass="7688">MPTSPSRGWLLGFAIWFASTAWLYTFMSRAQAEQSWELAQLRREMSELHREVLSCQLEKAEARLSP</sequence>
<reference evidence="2 4" key="1">
    <citation type="submission" date="2015-05" db="EMBL/GenBank/DDBJ databases">
        <title>Genome assembly of Archangium gephyra DSM 2261.</title>
        <authorList>
            <person name="Sharma G."/>
            <person name="Subramanian S."/>
        </authorList>
    </citation>
    <scope>NUCLEOTIDE SEQUENCE [LARGE SCALE GENOMIC DNA]</scope>
    <source>
        <strain evidence="2 4">DSM 2261</strain>
    </source>
</reference>
<gene>
    <name evidence="2" type="ORF">AA314_00705</name>
    <name evidence="3" type="ORF">ATI61_106454</name>
</gene>
<dbReference type="EMBL" id="QUMU01000006">
    <property type="protein sequence ID" value="REG30984.1"/>
    <property type="molecule type" value="Genomic_DNA"/>
</dbReference>
<dbReference type="Proteomes" id="UP000256345">
    <property type="component" value="Unassembled WGS sequence"/>
</dbReference>
<proteinExistence type="predicted"/>
<dbReference type="Proteomes" id="UP000035579">
    <property type="component" value="Chromosome"/>
</dbReference>
<evidence type="ECO:0000313" key="2">
    <source>
        <dbReference type="EMBL" id="AKI99078.1"/>
    </source>
</evidence>
<keyword evidence="1" id="KW-0175">Coiled coil</keyword>
<evidence type="ECO:0000313" key="4">
    <source>
        <dbReference type="Proteomes" id="UP000035579"/>
    </source>
</evidence>
<evidence type="ECO:0000313" key="3">
    <source>
        <dbReference type="EMBL" id="REG30984.1"/>
    </source>
</evidence>
<dbReference type="RefSeq" id="WP_047854273.1">
    <property type="nucleotide sequence ID" value="NZ_CP011509.1"/>
</dbReference>
<dbReference type="AlphaFoldDB" id="A0AAC8Q2G6"/>
<evidence type="ECO:0000313" key="5">
    <source>
        <dbReference type="Proteomes" id="UP000256345"/>
    </source>
</evidence>
<dbReference type="EMBL" id="CP011509">
    <property type="protein sequence ID" value="AKI99078.1"/>
    <property type="molecule type" value="Genomic_DNA"/>
</dbReference>
<keyword evidence="5" id="KW-1185">Reference proteome</keyword>
<accession>A0AAC8Q2G6</accession>
<feature type="coiled-coil region" evidence="1">
    <location>
        <begin position="31"/>
        <end position="58"/>
    </location>
</feature>
<reference evidence="3 5" key="2">
    <citation type="submission" date="2018-08" db="EMBL/GenBank/DDBJ databases">
        <title>Genomic Encyclopedia of Archaeal and Bacterial Type Strains, Phase II (KMG-II): from individual species to whole genera.</title>
        <authorList>
            <person name="Goeker M."/>
        </authorList>
    </citation>
    <scope>NUCLEOTIDE SEQUENCE [LARGE SCALE GENOMIC DNA]</scope>
    <source>
        <strain evidence="3 5">DSM 2261</strain>
    </source>
</reference>
<evidence type="ECO:0000256" key="1">
    <source>
        <dbReference type="SAM" id="Coils"/>
    </source>
</evidence>